<dbReference type="Proteomes" id="UP000447833">
    <property type="component" value="Unassembled WGS sequence"/>
</dbReference>
<organism evidence="2 3">
    <name type="scientific">Guptibacillus hwajinpoensis</name>
    <dbReference type="NCBI Taxonomy" id="208199"/>
    <lineage>
        <taxon>Bacteria</taxon>
        <taxon>Bacillati</taxon>
        <taxon>Bacillota</taxon>
        <taxon>Bacilli</taxon>
        <taxon>Bacillales</taxon>
        <taxon>Guptibacillaceae</taxon>
        <taxon>Guptibacillus</taxon>
    </lineage>
</organism>
<proteinExistence type="predicted"/>
<feature type="transmembrane region" description="Helical" evidence="1">
    <location>
        <begin position="62"/>
        <end position="82"/>
    </location>
</feature>
<protein>
    <submittedName>
        <fullName evidence="2">Uncharacterized protein</fullName>
    </submittedName>
</protein>
<sequence length="141" mass="15869">MGEFIKLIVAIVNELHDIVIGIMNGMGFSVTDKDLHFWVIGLMGMGGFVVVQFLFRLLSKWSITAISFIYTLTVVLVIVFAIEIQQKITGRGNMEFADAVVGLQGFVVFFLVYLAIRLLVMGVKRLHKSNSNKNTRKTRSR</sequence>
<comment type="caution">
    <text evidence="2">The sequence shown here is derived from an EMBL/GenBank/DDBJ whole genome shotgun (WGS) entry which is preliminary data.</text>
</comment>
<dbReference type="EMBL" id="WMEY01000001">
    <property type="protein sequence ID" value="MYL61994.1"/>
    <property type="molecule type" value="Genomic_DNA"/>
</dbReference>
<evidence type="ECO:0000256" key="1">
    <source>
        <dbReference type="SAM" id="Phobius"/>
    </source>
</evidence>
<reference evidence="2 3" key="1">
    <citation type="submission" date="2019-11" db="EMBL/GenBank/DDBJ databases">
        <title>Genome sequences of 17 halophilic strains isolated from different environments.</title>
        <authorList>
            <person name="Furrow R.E."/>
        </authorList>
    </citation>
    <scope>NUCLEOTIDE SEQUENCE [LARGE SCALE GENOMIC DNA]</scope>
    <source>
        <strain evidence="2 3">22506_14_FS</strain>
    </source>
</reference>
<evidence type="ECO:0000313" key="3">
    <source>
        <dbReference type="Proteomes" id="UP000447833"/>
    </source>
</evidence>
<feature type="transmembrane region" description="Helical" evidence="1">
    <location>
        <begin position="102"/>
        <end position="120"/>
    </location>
</feature>
<gene>
    <name evidence="2" type="ORF">GLW07_01365</name>
</gene>
<feature type="transmembrane region" description="Helical" evidence="1">
    <location>
        <begin position="35"/>
        <end position="55"/>
    </location>
</feature>
<keyword evidence="1" id="KW-0812">Transmembrane</keyword>
<dbReference type="AlphaFoldDB" id="A0A845EQJ8"/>
<keyword evidence="1" id="KW-1133">Transmembrane helix</keyword>
<evidence type="ECO:0000313" key="2">
    <source>
        <dbReference type="EMBL" id="MYL61994.1"/>
    </source>
</evidence>
<dbReference type="RefSeq" id="WP_160917896.1">
    <property type="nucleotide sequence ID" value="NZ_WMEY01000001.1"/>
</dbReference>
<keyword evidence="1" id="KW-0472">Membrane</keyword>
<accession>A0A845EQJ8</accession>
<name>A0A845EQJ8_9BACL</name>